<dbReference type="PANTHER" id="PTHR13060:SF0">
    <property type="entry name" value="PROTEIN ECDYSONELESS HOMOLOG"/>
    <property type="match status" value="1"/>
</dbReference>
<proteinExistence type="predicted"/>
<dbReference type="Proteomes" id="UP000241769">
    <property type="component" value="Unassembled WGS sequence"/>
</dbReference>
<name>A0A2P6P0G8_9EUKA</name>
<dbReference type="InParanoid" id="A0A2P6P0G8"/>
<feature type="compositionally biased region" description="Basic and acidic residues" evidence="1">
    <location>
        <begin position="390"/>
        <end position="402"/>
    </location>
</feature>
<evidence type="ECO:0000256" key="1">
    <source>
        <dbReference type="SAM" id="MobiDB-lite"/>
    </source>
</evidence>
<dbReference type="InterPro" id="IPR010770">
    <property type="entry name" value="Ecd"/>
</dbReference>
<sequence>MTSYSSDEEGTSREHCTARIFEQISPTERQLRIDWLREKLLWPLGCSVQPYIWQVAPPRISASEANNQEFTLIDLDYGDNIEDEWYLAWNLFQYSREFTSSVVDMTDLDDGQFLLVEAAYHLPKWLEGEISEQRVWIHQGHLHIIKPPQSPAELTKIPMKMTIERAIEIVLDKQIDTLASKGAQKAISCRMSGYPQKVSETHHVTRCLLPPKALKILTEHPQLISTAISSFITRDKESSRFCQRPQQFVDAETPYSQSGLTSRSIPMNRCQYAQLMYQNLLPHPKQCPLPHEKDVEYLPTVLGWRITCGLEIAYHQNPHRFQSLEESKQVQSLPEPKAQDDSWLYVSPQYMDSLLREHQPPDGSLPGGPEEFTEFDSMIDRVNEFMSGKSEYDGVDNERREGSEEEGTEEEGTEEGSEEEWGSEGEMDEEMEEMMRGMDAELRNMGALGEYEKNPKGKEMVDANLNMVKNFLDSFVAQNGMSGPVTNLLGDLKAIRDKMK</sequence>
<protein>
    <submittedName>
        <fullName evidence="2">Protein SGT1-like</fullName>
    </submittedName>
</protein>
<feature type="region of interest" description="Disordered" evidence="1">
    <location>
        <begin position="386"/>
        <end position="427"/>
    </location>
</feature>
<dbReference type="Pfam" id="PF07093">
    <property type="entry name" value="SGT1"/>
    <property type="match status" value="1"/>
</dbReference>
<dbReference type="PANTHER" id="PTHR13060">
    <property type="entry name" value="SGT1 PROTEIN HSGT1 SUPPRESSOR OF GCR2"/>
    <property type="match status" value="1"/>
</dbReference>
<organism evidence="2 3">
    <name type="scientific">Planoprotostelium fungivorum</name>
    <dbReference type="NCBI Taxonomy" id="1890364"/>
    <lineage>
        <taxon>Eukaryota</taxon>
        <taxon>Amoebozoa</taxon>
        <taxon>Evosea</taxon>
        <taxon>Variosea</taxon>
        <taxon>Cavosteliida</taxon>
        <taxon>Cavosteliaceae</taxon>
        <taxon>Planoprotostelium</taxon>
    </lineage>
</organism>
<dbReference type="STRING" id="1890364.A0A2P6P0G8"/>
<dbReference type="GO" id="GO:0005634">
    <property type="term" value="C:nucleus"/>
    <property type="evidence" value="ECO:0007669"/>
    <property type="project" value="TreeGrafter"/>
</dbReference>
<accession>A0A2P6P0G8</accession>
<reference evidence="2 3" key="1">
    <citation type="journal article" date="2018" name="Genome Biol. Evol.">
        <title>Multiple Roots of Fruiting Body Formation in Amoebozoa.</title>
        <authorList>
            <person name="Hillmann F."/>
            <person name="Forbes G."/>
            <person name="Novohradska S."/>
            <person name="Ferling I."/>
            <person name="Riege K."/>
            <person name="Groth M."/>
            <person name="Westermann M."/>
            <person name="Marz M."/>
            <person name="Spaller T."/>
            <person name="Winckler T."/>
            <person name="Schaap P."/>
            <person name="Glockner G."/>
        </authorList>
    </citation>
    <scope>NUCLEOTIDE SEQUENCE [LARGE SCALE GENOMIC DNA]</scope>
    <source>
        <strain evidence="2 3">Jena</strain>
    </source>
</reference>
<dbReference type="AlphaFoldDB" id="A0A2P6P0G8"/>
<keyword evidence="3" id="KW-1185">Reference proteome</keyword>
<evidence type="ECO:0000313" key="3">
    <source>
        <dbReference type="Proteomes" id="UP000241769"/>
    </source>
</evidence>
<dbReference type="EMBL" id="MDYQ01000001">
    <property type="protein sequence ID" value="PRP89701.1"/>
    <property type="molecule type" value="Genomic_DNA"/>
</dbReference>
<feature type="compositionally biased region" description="Acidic residues" evidence="1">
    <location>
        <begin position="403"/>
        <end position="427"/>
    </location>
</feature>
<comment type="caution">
    <text evidence="2">The sequence shown here is derived from an EMBL/GenBank/DDBJ whole genome shotgun (WGS) entry which is preliminary data.</text>
</comment>
<evidence type="ECO:0000313" key="2">
    <source>
        <dbReference type="EMBL" id="PRP89701.1"/>
    </source>
</evidence>
<dbReference type="OrthoDB" id="27237at2759"/>
<gene>
    <name evidence="2" type="ORF">PROFUN_00043</name>
</gene>